<keyword evidence="5" id="KW-1185">Reference proteome</keyword>
<evidence type="ECO:0000256" key="2">
    <source>
        <dbReference type="SAM" id="SignalP"/>
    </source>
</evidence>
<evidence type="ECO:0000313" key="6">
    <source>
        <dbReference type="Proteomes" id="UP000235392"/>
    </source>
</evidence>
<feature type="compositionally biased region" description="Basic residues" evidence="1">
    <location>
        <begin position="138"/>
        <end position="153"/>
    </location>
</feature>
<keyword evidence="2" id="KW-0732">Signal</keyword>
<accession>A0A2N5W311</accession>
<dbReference type="EMBL" id="PGCI01000106">
    <property type="protein sequence ID" value="PLW40104.1"/>
    <property type="molecule type" value="Genomic_DNA"/>
</dbReference>
<comment type="caution">
    <text evidence="4">The sequence shown here is derived from an EMBL/GenBank/DDBJ whole genome shotgun (WGS) entry which is preliminary data.</text>
</comment>
<evidence type="ECO:0000313" key="4">
    <source>
        <dbReference type="EMBL" id="PLW56633.1"/>
    </source>
</evidence>
<dbReference type="Proteomes" id="UP000235388">
    <property type="component" value="Unassembled WGS sequence"/>
</dbReference>
<feature type="compositionally biased region" description="Low complexity" evidence="1">
    <location>
        <begin position="85"/>
        <end position="103"/>
    </location>
</feature>
<evidence type="ECO:0000256" key="1">
    <source>
        <dbReference type="SAM" id="MobiDB-lite"/>
    </source>
</evidence>
<organism evidence="4 5">
    <name type="scientific">Puccinia coronata f. sp. avenae</name>
    <dbReference type="NCBI Taxonomy" id="200324"/>
    <lineage>
        <taxon>Eukaryota</taxon>
        <taxon>Fungi</taxon>
        <taxon>Dikarya</taxon>
        <taxon>Basidiomycota</taxon>
        <taxon>Pucciniomycotina</taxon>
        <taxon>Pucciniomycetes</taxon>
        <taxon>Pucciniales</taxon>
        <taxon>Pucciniaceae</taxon>
        <taxon>Puccinia</taxon>
    </lineage>
</organism>
<dbReference type="AlphaFoldDB" id="A0A2N5W311"/>
<gene>
    <name evidence="4" type="ORF">PCANC_05157</name>
    <name evidence="3" type="ORF">PCASD_07841</name>
</gene>
<protein>
    <submittedName>
        <fullName evidence="4">Uncharacterized protein</fullName>
    </submittedName>
</protein>
<feature type="signal peptide" evidence="2">
    <location>
        <begin position="1"/>
        <end position="28"/>
    </location>
</feature>
<feature type="region of interest" description="Disordered" evidence="1">
    <location>
        <begin position="68"/>
        <end position="168"/>
    </location>
</feature>
<feature type="chain" id="PRO_5015084142" evidence="2">
    <location>
        <begin position="29"/>
        <end position="384"/>
    </location>
</feature>
<reference evidence="5 6" key="1">
    <citation type="submission" date="2017-11" db="EMBL/GenBank/DDBJ databases">
        <title>De novo assembly and phasing of dikaryotic genomes from two isolates of Puccinia coronata f. sp. avenae, the causal agent of oat crown rust.</title>
        <authorList>
            <person name="Miller M.E."/>
            <person name="Zhang Y."/>
            <person name="Omidvar V."/>
            <person name="Sperschneider J."/>
            <person name="Schwessinger B."/>
            <person name="Raley C."/>
            <person name="Palmer J.M."/>
            <person name="Garnica D."/>
            <person name="Upadhyaya N."/>
            <person name="Rathjen J."/>
            <person name="Taylor J.M."/>
            <person name="Park R.F."/>
            <person name="Dodds P.N."/>
            <person name="Hirsch C.D."/>
            <person name="Kianian S.F."/>
            <person name="Figueroa M."/>
        </authorList>
    </citation>
    <scope>NUCLEOTIDE SEQUENCE [LARGE SCALE GENOMIC DNA]</scope>
    <source>
        <strain evidence="4">12NC29</strain>
        <strain evidence="3">12SD80</strain>
    </source>
</reference>
<name>A0A2N5W311_9BASI</name>
<dbReference type="STRING" id="200324.A0A2N5W311"/>
<sequence length="384" mass="43133">MGALYHHAKRDLRHVLITLLMICRMACGSLYLKEAPHELAIVDSGGVTENIHSEENDSIRSIGKASAELNRDHSTGSSSATQYFSAGSSSASPVHSAGSSSPARDQLAGSSSAFRDQLAGSSSAYTPADEERINKVGKIQRKKSKKNRKHKNPIARTRSSNQEDQSEKNRYQALLEVIKESLQSIKNHIRKLKAYSSDVNQAYIDQLSEIHSILEAIASEVDLYIELKGEQIESQMKIGSPNLSTAVSARAFDNLKHLMKLETIRAHEGEGSTIFDCELFIEVELNWVKCALETLTFLHQEKIVNNEDVKAIFQSQRALERLGWYISHFSNAESPSQSVKTKNYSYQVSAIRFETVLEHWYFENVRWLGEIIGMHTFHHQIILS</sequence>
<evidence type="ECO:0000313" key="5">
    <source>
        <dbReference type="Proteomes" id="UP000235388"/>
    </source>
</evidence>
<proteinExistence type="predicted"/>
<dbReference type="Proteomes" id="UP000235392">
    <property type="component" value="Unassembled WGS sequence"/>
</dbReference>
<feature type="compositionally biased region" description="Polar residues" evidence="1">
    <location>
        <begin position="75"/>
        <end position="84"/>
    </location>
</feature>
<feature type="compositionally biased region" description="Polar residues" evidence="1">
    <location>
        <begin position="108"/>
        <end position="125"/>
    </location>
</feature>
<evidence type="ECO:0000313" key="3">
    <source>
        <dbReference type="EMBL" id="PLW40104.1"/>
    </source>
</evidence>
<dbReference type="EMBL" id="PGCJ01000018">
    <property type="protein sequence ID" value="PLW56633.1"/>
    <property type="molecule type" value="Genomic_DNA"/>
</dbReference>